<dbReference type="PANTHER" id="PTHR14952">
    <property type="entry name" value="ROPPORIN-1-LIKE PROTEIN"/>
    <property type="match status" value="1"/>
</dbReference>
<comment type="similarity">
    <text evidence="4">Belongs to the ropporin family.</text>
</comment>
<dbReference type="OrthoDB" id="10067602at2759"/>
<accession>A0A1B4Z3I8</accession>
<dbReference type="OMA" id="MQERIYC"/>
<reference evidence="7" key="2">
    <citation type="journal article" date="2017" name="Cell">
        <title>Insights into land plant evolution garnered from the Marchantia polymorpha genome.</title>
        <authorList>
            <person name="Bowman J.L."/>
            <person name="Kohchi T."/>
            <person name="Yamato K.T."/>
            <person name="Jenkins J."/>
            <person name="Shu S."/>
            <person name="Ishizaki K."/>
            <person name="Yamaoka S."/>
            <person name="Nishihama R."/>
            <person name="Nakamura Y."/>
            <person name="Berger F."/>
            <person name="Adam C."/>
            <person name="Aki S.S."/>
            <person name="Althoff F."/>
            <person name="Araki T."/>
            <person name="Arteaga-Vazquez M.A."/>
            <person name="Balasubrmanian S."/>
            <person name="Barry K."/>
            <person name="Bauer D."/>
            <person name="Boehm C.R."/>
            <person name="Briginshaw L."/>
            <person name="Caballero-Perez J."/>
            <person name="Catarino B."/>
            <person name="Chen F."/>
            <person name="Chiyoda S."/>
            <person name="Chovatia M."/>
            <person name="Davies K.M."/>
            <person name="Delmans M."/>
            <person name="Demura T."/>
            <person name="Dierschke T."/>
            <person name="Dolan L."/>
            <person name="Dorantes-Acosta A.E."/>
            <person name="Eklund D.M."/>
            <person name="Florent S.N."/>
            <person name="Flores-Sandoval E."/>
            <person name="Fujiyama A."/>
            <person name="Fukuzawa H."/>
            <person name="Galik B."/>
            <person name="Grimanelli D."/>
            <person name="Grimwood J."/>
            <person name="Grossniklaus U."/>
            <person name="Hamada T."/>
            <person name="Haseloff J."/>
            <person name="Hetherington A.J."/>
            <person name="Higo A."/>
            <person name="Hirakawa Y."/>
            <person name="Hundley H.N."/>
            <person name="Ikeda Y."/>
            <person name="Inoue K."/>
            <person name="Inoue S.I."/>
            <person name="Ishida S."/>
            <person name="Jia Q."/>
            <person name="Kakita M."/>
            <person name="Kanazawa T."/>
            <person name="Kawai Y."/>
            <person name="Kawashima T."/>
            <person name="Kennedy M."/>
            <person name="Kinose K."/>
            <person name="Kinoshita T."/>
            <person name="Kohara Y."/>
            <person name="Koide E."/>
            <person name="Komatsu K."/>
            <person name="Kopischke S."/>
            <person name="Kubo M."/>
            <person name="Kyozuka J."/>
            <person name="Lagercrantz U."/>
            <person name="Lin S.S."/>
            <person name="Lindquist E."/>
            <person name="Lipzen A.M."/>
            <person name="Lu C.W."/>
            <person name="De Luna E."/>
            <person name="Martienssen R.A."/>
            <person name="Minamino N."/>
            <person name="Mizutani M."/>
            <person name="Mizutani M."/>
            <person name="Mochizuki N."/>
            <person name="Monte I."/>
            <person name="Mosher R."/>
            <person name="Nagasaki H."/>
            <person name="Nakagami H."/>
            <person name="Naramoto S."/>
            <person name="Nishitani K."/>
            <person name="Ohtani M."/>
            <person name="Okamoto T."/>
            <person name="Okumura M."/>
            <person name="Phillips J."/>
            <person name="Pollak B."/>
            <person name="Reinders A."/>
            <person name="Rovekamp M."/>
            <person name="Sano R."/>
            <person name="Sawa S."/>
            <person name="Schmid M.W."/>
            <person name="Shirakawa M."/>
            <person name="Solano R."/>
            <person name="Spunde A."/>
            <person name="Suetsugu N."/>
            <person name="Sugano S."/>
            <person name="Sugiyama A."/>
            <person name="Sun R."/>
            <person name="Suzuki Y."/>
            <person name="Takenaka M."/>
            <person name="Takezawa D."/>
            <person name="Tomogane H."/>
            <person name="Tsuzuki M."/>
            <person name="Ueda T."/>
            <person name="Umeda M."/>
            <person name="Ward J.M."/>
            <person name="Watanabe Y."/>
            <person name="Yazaki K."/>
            <person name="Yokoyama R."/>
            <person name="Yoshitake Y."/>
            <person name="Yotsui I."/>
            <person name="Zachgo S."/>
            <person name="Schmutz J."/>
        </authorList>
    </citation>
    <scope>NUCLEOTIDE SEQUENCE [LARGE SCALE GENOMIC DNA]</scope>
    <source>
        <strain evidence="7">Tak-1</strain>
    </source>
</reference>
<name>A0A1B4Z3I8_MARPO</name>
<keyword evidence="3" id="KW-0966">Cell projection</keyword>
<keyword evidence="7" id="KW-1185">Reference proteome</keyword>
<reference evidence="5" key="1">
    <citation type="submission" date="2016-08" db="EMBL/GenBank/DDBJ databases">
        <title>Marchantia male gametogenesis.</title>
        <authorList>
            <person name="Araki T."/>
            <person name="Higo A."/>
        </authorList>
    </citation>
    <scope>NUCLEOTIDE SEQUENCE</scope>
</reference>
<keyword evidence="2" id="KW-0282">Flagellum</keyword>
<gene>
    <name evidence="5" type="primary">MpRSP11</name>
    <name evidence="6" type="ORF">MARPO_0144s0008</name>
</gene>
<sequence length="209" mass="23812">MTNLLDQNPIYCVEQILIPEGLPAMLKVFAKEAIRANPKELENFAWRYFEKLAATVKLDDSAPPPTIPQIVLVFEKTRDVEFTNQEPMRKIMTSCGIANNACDNIFKLADFPSDLIDPKEVIVLLITSTCKSFVAIMKGIFKVFGVHSNEKVPTQLFFMLINFIARRNKKIHATTISALHQDLKSKQVKEVKFDDINNNPIMKDLMRIV</sequence>
<keyword evidence="2" id="KW-0969">Cilium</keyword>
<dbReference type="CDD" id="cd22985">
    <property type="entry name" value="DD_CrRSP11-like"/>
    <property type="match status" value="1"/>
</dbReference>
<dbReference type="PANTHER" id="PTHR14952:SF9">
    <property type="entry name" value="EF-HAND DOMAIN-CONTAINING PROTEIN"/>
    <property type="match status" value="1"/>
</dbReference>
<dbReference type="GO" id="GO:0031514">
    <property type="term" value="C:motile cilium"/>
    <property type="evidence" value="ECO:0007669"/>
    <property type="project" value="UniProtKB-SubCell"/>
</dbReference>
<dbReference type="EMBL" id="KZ772814">
    <property type="protein sequence ID" value="PTQ29290.1"/>
    <property type="molecule type" value="Genomic_DNA"/>
</dbReference>
<dbReference type="SUPFAM" id="SSF47391">
    <property type="entry name" value="Dimerization-anchoring domain of cAMP-dependent PK regulatory subunit"/>
    <property type="match status" value="1"/>
</dbReference>
<evidence type="ECO:0000256" key="1">
    <source>
        <dbReference type="ARBA" id="ARBA00004230"/>
    </source>
</evidence>
<dbReference type="EMBL" id="LC176869">
    <property type="protein sequence ID" value="BAV53966.1"/>
    <property type="molecule type" value="mRNA"/>
</dbReference>
<proteinExistence type="evidence at transcript level"/>
<evidence type="ECO:0000313" key="6">
    <source>
        <dbReference type="EMBL" id="PTQ29290.1"/>
    </source>
</evidence>
<comment type="subcellular location">
    <subcellularLocation>
        <location evidence="1">Cell projection</location>
        <location evidence="1">Cilium</location>
        <location evidence="1">Flagellum</location>
    </subcellularLocation>
</comment>
<dbReference type="Gramene" id="Mp6g17070.1">
    <property type="protein sequence ID" value="Mp6g17070.1.cds"/>
    <property type="gene ID" value="Mp6g17070"/>
</dbReference>
<evidence type="ECO:0000256" key="4">
    <source>
        <dbReference type="ARBA" id="ARBA00035651"/>
    </source>
</evidence>
<dbReference type="Proteomes" id="UP000244005">
    <property type="component" value="Unassembled WGS sequence"/>
</dbReference>
<dbReference type="Gene3D" id="1.20.890.10">
    <property type="entry name" value="cAMP-dependent protein kinase regulatory subunit, dimerization-anchoring domain"/>
    <property type="match status" value="1"/>
</dbReference>
<protein>
    <submittedName>
        <fullName evidence="5">Radial spoke protein 11</fullName>
    </submittedName>
</protein>
<evidence type="ECO:0000256" key="3">
    <source>
        <dbReference type="ARBA" id="ARBA00023273"/>
    </source>
</evidence>
<reference evidence="6" key="3">
    <citation type="submission" date="2017-12" db="EMBL/GenBank/DDBJ databases">
        <title>WGS assembly of Marchantia polymorpha.</title>
        <authorList>
            <person name="Bowman J.L."/>
            <person name="Kohchi T."/>
            <person name="Yamato K.T."/>
            <person name="Jenkins J."/>
            <person name="Shu S."/>
            <person name="Ishizaki K."/>
            <person name="Yamaoka S."/>
            <person name="Nishihama R."/>
            <person name="Nakamura Y."/>
            <person name="Berger F."/>
            <person name="Adam C."/>
            <person name="Aki S.S."/>
            <person name="Althoff F."/>
            <person name="Araki T."/>
            <person name="Arteaga-Vazquez M.A."/>
            <person name="Balasubrmanian S."/>
            <person name="Bauer D."/>
            <person name="Boehm C.R."/>
            <person name="Briginshaw L."/>
            <person name="Caballero-Perez J."/>
            <person name="Catarino B."/>
            <person name="Chen F."/>
            <person name="Chiyoda S."/>
            <person name="Chovatia M."/>
            <person name="Davies K.M."/>
            <person name="Delmans M."/>
            <person name="Demura T."/>
            <person name="Dierschke T."/>
            <person name="Dolan L."/>
            <person name="Dorantes-Acosta A.E."/>
            <person name="Eklund D.M."/>
            <person name="Florent S.N."/>
            <person name="Flores-Sandoval E."/>
            <person name="Fujiyama A."/>
            <person name="Fukuzawa H."/>
            <person name="Galik B."/>
            <person name="Grimanelli D."/>
            <person name="Grimwood J."/>
            <person name="Grossniklaus U."/>
            <person name="Hamada T."/>
            <person name="Haseloff J."/>
            <person name="Hetherington A.J."/>
            <person name="Higo A."/>
            <person name="Hirakawa Y."/>
            <person name="Hundley H.N."/>
            <person name="Ikeda Y."/>
            <person name="Inoue K."/>
            <person name="Inoue S."/>
            <person name="Ishida S."/>
            <person name="Jia Q."/>
            <person name="Kakita M."/>
            <person name="Kanazawa T."/>
            <person name="Kawai Y."/>
            <person name="Kawashima T."/>
            <person name="Kennedy M."/>
            <person name="Kinose K."/>
            <person name="Kinoshita T."/>
            <person name="Kohara Y."/>
            <person name="Koide E."/>
            <person name="Komatsu K."/>
            <person name="Kopischke S."/>
            <person name="Kubo M."/>
            <person name="Kyozuka J."/>
            <person name="Lagercrantz U."/>
            <person name="Lin S.S."/>
            <person name="Lindquist E."/>
            <person name="Lipzen A.M."/>
            <person name="Lu C."/>
            <person name="Luna E.D."/>
            <person name="Martienssen R.A."/>
            <person name="Minamino N."/>
            <person name="Mizutani M."/>
            <person name="Mizutani M."/>
            <person name="Mochizuki N."/>
            <person name="Monte I."/>
            <person name="Mosher R."/>
            <person name="Nagasaki H."/>
            <person name="Nakagami H."/>
            <person name="Naramoto S."/>
            <person name="Nishitani K."/>
            <person name="Ohtani M."/>
            <person name="Okamoto T."/>
            <person name="Okumura M."/>
            <person name="Phillips J."/>
            <person name="Pollak B."/>
            <person name="Reinders A."/>
            <person name="Roevekamp M."/>
            <person name="Sano R."/>
            <person name="Sawa S."/>
            <person name="Schmid M.W."/>
            <person name="Shirakawa M."/>
            <person name="Solano R."/>
            <person name="Spunde A."/>
            <person name="Suetsugu N."/>
            <person name="Sugano S."/>
            <person name="Sugiyama A."/>
            <person name="Sun R."/>
            <person name="Suzuki Y."/>
            <person name="Takenaka M."/>
            <person name="Takezawa D."/>
            <person name="Tomogane H."/>
            <person name="Tsuzuki M."/>
            <person name="Ueda T."/>
            <person name="Umeda M."/>
            <person name="Ward J.M."/>
            <person name="Watanabe Y."/>
            <person name="Yazaki K."/>
            <person name="Yokoyama R."/>
            <person name="Yoshitake Y."/>
            <person name="Yotsui I."/>
            <person name="Zachgo S."/>
            <person name="Schmutz J."/>
        </authorList>
    </citation>
    <scope>NUCLEOTIDE SEQUENCE [LARGE SCALE GENOMIC DNA]</scope>
    <source>
        <strain evidence="6">Tak-1</strain>
    </source>
</reference>
<organism evidence="5">
    <name type="scientific">Marchantia polymorpha</name>
    <name type="common">Common liverwort</name>
    <name type="synonym">Marchantia aquatica</name>
    <dbReference type="NCBI Taxonomy" id="3197"/>
    <lineage>
        <taxon>Eukaryota</taxon>
        <taxon>Viridiplantae</taxon>
        <taxon>Streptophyta</taxon>
        <taxon>Embryophyta</taxon>
        <taxon>Marchantiophyta</taxon>
        <taxon>Marchantiopsida</taxon>
        <taxon>Marchantiidae</taxon>
        <taxon>Marchantiales</taxon>
        <taxon>Marchantiaceae</taxon>
        <taxon>Marchantia</taxon>
    </lineage>
</organism>
<evidence type="ECO:0000313" key="5">
    <source>
        <dbReference type="EMBL" id="BAV53966.1"/>
    </source>
</evidence>
<evidence type="ECO:0000256" key="2">
    <source>
        <dbReference type="ARBA" id="ARBA00022846"/>
    </source>
</evidence>
<dbReference type="AlphaFoldDB" id="A0A1B4Z3I8"/>
<evidence type="ECO:0000313" key="7">
    <source>
        <dbReference type="Proteomes" id="UP000244005"/>
    </source>
</evidence>